<dbReference type="InterPro" id="IPR050268">
    <property type="entry name" value="NADH-dep_flavin_reductase"/>
</dbReference>
<dbReference type="EMBL" id="JAKLTQ010000001">
    <property type="protein sequence ID" value="MCG2620738.1"/>
    <property type="molecule type" value="Genomic_DNA"/>
</dbReference>
<evidence type="ECO:0000313" key="4">
    <source>
        <dbReference type="Proteomes" id="UP001165368"/>
    </source>
</evidence>
<proteinExistence type="predicted"/>
<dbReference type="InterPro" id="IPR002563">
    <property type="entry name" value="Flavin_Rdtase-like_dom"/>
</dbReference>
<keyword evidence="4" id="KW-1185">Reference proteome</keyword>
<keyword evidence="1" id="KW-0560">Oxidoreductase</keyword>
<accession>A0ABS9L265</accession>
<name>A0ABS9L265_9MICC</name>
<dbReference type="SMART" id="SM00903">
    <property type="entry name" value="Flavin_Reduct"/>
    <property type="match status" value="1"/>
</dbReference>
<protein>
    <submittedName>
        <fullName evidence="3">Flavin reductase family protein</fullName>
    </submittedName>
</protein>
<dbReference type="Proteomes" id="UP001165368">
    <property type="component" value="Unassembled WGS sequence"/>
</dbReference>
<dbReference type="PANTHER" id="PTHR30466:SF15">
    <property type="entry name" value="POSSIBLE OXIDOREDUCTASE"/>
    <property type="match status" value="1"/>
</dbReference>
<organism evidence="3 4">
    <name type="scientific">Arthrobacter hankyongi</name>
    <dbReference type="NCBI Taxonomy" id="2904801"/>
    <lineage>
        <taxon>Bacteria</taxon>
        <taxon>Bacillati</taxon>
        <taxon>Actinomycetota</taxon>
        <taxon>Actinomycetes</taxon>
        <taxon>Micrococcales</taxon>
        <taxon>Micrococcaceae</taxon>
        <taxon>Arthrobacter</taxon>
    </lineage>
</organism>
<dbReference type="RefSeq" id="WP_237817826.1">
    <property type="nucleotide sequence ID" value="NZ_JAKLTQ010000001.1"/>
</dbReference>
<sequence>MEVRMLDGFVDGLDYPMFIVTAAAAGAGGQVDRSGCLVGFATQCSIEPERLLVCLSKKNHTYRVARTAAALGVHVPGVRQRGLAALFGATTGDALDKFAEVRWRDGPAGVPILADCPRWLAGQVLEQIDLGDHVGFVLAPLAAGSAGGTDALPFSAVADLEAGHEA</sequence>
<dbReference type="SUPFAM" id="SSF50475">
    <property type="entry name" value="FMN-binding split barrel"/>
    <property type="match status" value="1"/>
</dbReference>
<dbReference type="InterPro" id="IPR012349">
    <property type="entry name" value="Split_barrel_FMN-bd"/>
</dbReference>
<evidence type="ECO:0000256" key="1">
    <source>
        <dbReference type="ARBA" id="ARBA00023002"/>
    </source>
</evidence>
<dbReference type="Pfam" id="PF01613">
    <property type="entry name" value="Flavin_Reduct"/>
    <property type="match status" value="1"/>
</dbReference>
<feature type="domain" description="Flavin reductase like" evidence="2">
    <location>
        <begin position="10"/>
        <end position="152"/>
    </location>
</feature>
<reference evidence="3" key="1">
    <citation type="submission" date="2022-01" db="EMBL/GenBank/DDBJ databases">
        <authorList>
            <person name="Jo J.-H."/>
            <person name="Im W.-T."/>
        </authorList>
    </citation>
    <scope>NUCLEOTIDE SEQUENCE</scope>
    <source>
        <strain evidence="3">I2-34</strain>
    </source>
</reference>
<gene>
    <name evidence="3" type="ORF">LVY72_02295</name>
</gene>
<comment type="caution">
    <text evidence="3">The sequence shown here is derived from an EMBL/GenBank/DDBJ whole genome shotgun (WGS) entry which is preliminary data.</text>
</comment>
<dbReference type="Gene3D" id="2.30.110.10">
    <property type="entry name" value="Electron Transport, Fmn-binding Protein, Chain A"/>
    <property type="match status" value="1"/>
</dbReference>
<evidence type="ECO:0000259" key="2">
    <source>
        <dbReference type="SMART" id="SM00903"/>
    </source>
</evidence>
<dbReference type="PANTHER" id="PTHR30466">
    <property type="entry name" value="FLAVIN REDUCTASE"/>
    <property type="match status" value="1"/>
</dbReference>
<evidence type="ECO:0000313" key="3">
    <source>
        <dbReference type="EMBL" id="MCG2620738.1"/>
    </source>
</evidence>